<evidence type="ECO:0000256" key="6">
    <source>
        <dbReference type="SAM" id="Phobius"/>
    </source>
</evidence>
<dbReference type="Pfam" id="PF00067">
    <property type="entry name" value="p450"/>
    <property type="match status" value="1"/>
</dbReference>
<dbReference type="InterPro" id="IPR050121">
    <property type="entry name" value="Cytochrome_P450_monoxygenase"/>
</dbReference>
<accession>A0AAN6RLX3</accession>
<evidence type="ECO:0000256" key="2">
    <source>
        <dbReference type="ARBA" id="ARBA00010617"/>
    </source>
</evidence>
<comment type="similarity">
    <text evidence="2">Belongs to the cytochrome P450 family.</text>
</comment>
<evidence type="ECO:0000256" key="3">
    <source>
        <dbReference type="ARBA" id="ARBA00022617"/>
    </source>
</evidence>
<name>A0AAN6RLX3_9PEZI</name>
<dbReference type="Gene3D" id="1.10.630.10">
    <property type="entry name" value="Cytochrome P450"/>
    <property type="match status" value="1"/>
</dbReference>
<protein>
    <submittedName>
        <fullName evidence="7">Cytochrome P450 monooxygenase mpaDE</fullName>
    </submittedName>
</protein>
<keyword evidence="8" id="KW-1185">Reference proteome</keyword>
<dbReference type="GO" id="GO:0005506">
    <property type="term" value="F:iron ion binding"/>
    <property type="evidence" value="ECO:0007669"/>
    <property type="project" value="InterPro"/>
</dbReference>
<sequence>MSIDEGWTNLWRLFVVRSGNYHHRVRKLHEKYGPVVRIGPNLLDLDYPELIKTVYGTDESWLKTEFYHNNSVVINGKIVYNVFSTTDPVEHNLVNRPIIKYLSISSILGLEPLMDKCITELCDELDTRFAGKDIAKGKLFDLGEWIGYCAWDLITTITFSHPYGYMKKGHDFDNSIGNLAKTIDYFSAVGQMPFLDFLLDKNPIIRLGPPNIVNVTLSILKSIAARQQGKDDRFDPAVPDLLQHFLEAKTTHPDTVDDNTIVGYMMIPLVAGADTTAITICAIFYFLLRHPETYRKLETEILAAGFPKDKPISYAATRSLP</sequence>
<keyword evidence="3" id="KW-0349">Heme</keyword>
<keyword evidence="7" id="KW-0503">Monooxygenase</keyword>
<evidence type="ECO:0000256" key="4">
    <source>
        <dbReference type="ARBA" id="ARBA00022723"/>
    </source>
</evidence>
<keyword evidence="6" id="KW-0472">Membrane</keyword>
<dbReference type="GO" id="GO:0004497">
    <property type="term" value="F:monooxygenase activity"/>
    <property type="evidence" value="ECO:0007669"/>
    <property type="project" value="UniProtKB-KW"/>
</dbReference>
<keyword evidence="6" id="KW-0812">Transmembrane</keyword>
<keyword evidence="7" id="KW-0560">Oxidoreductase</keyword>
<reference evidence="7" key="2">
    <citation type="submission" date="2023-05" db="EMBL/GenBank/DDBJ databases">
        <authorList>
            <consortium name="Lawrence Berkeley National Laboratory"/>
            <person name="Steindorff A."/>
            <person name="Hensen N."/>
            <person name="Bonometti L."/>
            <person name="Westerberg I."/>
            <person name="Brannstrom I.O."/>
            <person name="Guillou S."/>
            <person name="Cros-Aarteil S."/>
            <person name="Calhoun S."/>
            <person name="Haridas S."/>
            <person name="Kuo A."/>
            <person name="Mondo S."/>
            <person name="Pangilinan J."/>
            <person name="Riley R."/>
            <person name="Labutti K."/>
            <person name="Andreopoulos B."/>
            <person name="Lipzen A."/>
            <person name="Chen C."/>
            <person name="Yanf M."/>
            <person name="Daum C."/>
            <person name="Ng V."/>
            <person name="Clum A."/>
            <person name="Ohm R."/>
            <person name="Martin F."/>
            <person name="Silar P."/>
            <person name="Natvig D."/>
            <person name="Lalanne C."/>
            <person name="Gautier V."/>
            <person name="Ament-Velasquez S.L."/>
            <person name="Kruys A."/>
            <person name="Hutchinson M.I."/>
            <person name="Powell A.J."/>
            <person name="Barry K."/>
            <person name="Miller A.N."/>
            <person name="Grigoriev I.V."/>
            <person name="Debuchy R."/>
            <person name="Gladieux P."/>
            <person name="Thoren M.H."/>
            <person name="Johannesson H."/>
        </authorList>
    </citation>
    <scope>NUCLEOTIDE SEQUENCE</scope>
    <source>
        <strain evidence="7">CBS 103.79</strain>
    </source>
</reference>
<proteinExistence type="inferred from homology"/>
<evidence type="ECO:0000313" key="7">
    <source>
        <dbReference type="EMBL" id="KAK3896552.1"/>
    </source>
</evidence>
<dbReference type="InterPro" id="IPR036396">
    <property type="entry name" value="Cyt_P450_sf"/>
</dbReference>
<keyword evidence="4" id="KW-0479">Metal-binding</keyword>
<evidence type="ECO:0000256" key="1">
    <source>
        <dbReference type="ARBA" id="ARBA00001971"/>
    </source>
</evidence>
<feature type="non-terminal residue" evidence="7">
    <location>
        <position position="321"/>
    </location>
</feature>
<dbReference type="SUPFAM" id="SSF48264">
    <property type="entry name" value="Cytochrome P450"/>
    <property type="match status" value="1"/>
</dbReference>
<evidence type="ECO:0000313" key="8">
    <source>
        <dbReference type="Proteomes" id="UP001303889"/>
    </source>
</evidence>
<organism evidence="7 8">
    <name type="scientific">Staphylotrichum tortipilum</name>
    <dbReference type="NCBI Taxonomy" id="2831512"/>
    <lineage>
        <taxon>Eukaryota</taxon>
        <taxon>Fungi</taxon>
        <taxon>Dikarya</taxon>
        <taxon>Ascomycota</taxon>
        <taxon>Pezizomycotina</taxon>
        <taxon>Sordariomycetes</taxon>
        <taxon>Sordariomycetidae</taxon>
        <taxon>Sordariales</taxon>
        <taxon>Chaetomiaceae</taxon>
        <taxon>Staphylotrichum</taxon>
    </lineage>
</organism>
<comment type="caution">
    <text evidence="7">The sequence shown here is derived from an EMBL/GenBank/DDBJ whole genome shotgun (WGS) entry which is preliminary data.</text>
</comment>
<keyword evidence="5" id="KW-0408">Iron</keyword>
<dbReference type="AlphaFoldDB" id="A0AAN6RLX3"/>
<dbReference type="InterPro" id="IPR001128">
    <property type="entry name" value="Cyt_P450"/>
</dbReference>
<dbReference type="EMBL" id="MU856544">
    <property type="protein sequence ID" value="KAK3896552.1"/>
    <property type="molecule type" value="Genomic_DNA"/>
</dbReference>
<dbReference type="GO" id="GO:0020037">
    <property type="term" value="F:heme binding"/>
    <property type="evidence" value="ECO:0007669"/>
    <property type="project" value="InterPro"/>
</dbReference>
<gene>
    <name evidence="7" type="ORF">C8A05DRAFT_39904</name>
</gene>
<keyword evidence="6" id="KW-1133">Transmembrane helix</keyword>
<reference evidence="7" key="1">
    <citation type="journal article" date="2023" name="Mol. Phylogenet. Evol.">
        <title>Genome-scale phylogeny and comparative genomics of the fungal order Sordariales.</title>
        <authorList>
            <person name="Hensen N."/>
            <person name="Bonometti L."/>
            <person name="Westerberg I."/>
            <person name="Brannstrom I.O."/>
            <person name="Guillou S."/>
            <person name="Cros-Aarteil S."/>
            <person name="Calhoun S."/>
            <person name="Haridas S."/>
            <person name="Kuo A."/>
            <person name="Mondo S."/>
            <person name="Pangilinan J."/>
            <person name="Riley R."/>
            <person name="LaButti K."/>
            <person name="Andreopoulos B."/>
            <person name="Lipzen A."/>
            <person name="Chen C."/>
            <person name="Yan M."/>
            <person name="Daum C."/>
            <person name="Ng V."/>
            <person name="Clum A."/>
            <person name="Steindorff A."/>
            <person name="Ohm R.A."/>
            <person name="Martin F."/>
            <person name="Silar P."/>
            <person name="Natvig D.O."/>
            <person name="Lalanne C."/>
            <person name="Gautier V."/>
            <person name="Ament-Velasquez S.L."/>
            <person name="Kruys A."/>
            <person name="Hutchinson M.I."/>
            <person name="Powell A.J."/>
            <person name="Barry K."/>
            <person name="Miller A.N."/>
            <person name="Grigoriev I.V."/>
            <person name="Debuchy R."/>
            <person name="Gladieux P."/>
            <person name="Hiltunen Thoren M."/>
            <person name="Johannesson H."/>
        </authorList>
    </citation>
    <scope>NUCLEOTIDE SEQUENCE</scope>
    <source>
        <strain evidence="7">CBS 103.79</strain>
    </source>
</reference>
<dbReference type="Proteomes" id="UP001303889">
    <property type="component" value="Unassembled WGS sequence"/>
</dbReference>
<dbReference type="PANTHER" id="PTHR24305">
    <property type="entry name" value="CYTOCHROME P450"/>
    <property type="match status" value="1"/>
</dbReference>
<evidence type="ECO:0000256" key="5">
    <source>
        <dbReference type="ARBA" id="ARBA00023004"/>
    </source>
</evidence>
<feature type="transmembrane region" description="Helical" evidence="6">
    <location>
        <begin position="261"/>
        <end position="288"/>
    </location>
</feature>
<comment type="cofactor">
    <cofactor evidence="1">
        <name>heme</name>
        <dbReference type="ChEBI" id="CHEBI:30413"/>
    </cofactor>
</comment>
<dbReference type="PANTHER" id="PTHR24305:SF232">
    <property type="entry name" value="P450, PUTATIVE (EUROFUNG)-RELATED"/>
    <property type="match status" value="1"/>
</dbReference>
<dbReference type="GO" id="GO:0016705">
    <property type="term" value="F:oxidoreductase activity, acting on paired donors, with incorporation or reduction of molecular oxygen"/>
    <property type="evidence" value="ECO:0007669"/>
    <property type="project" value="InterPro"/>
</dbReference>